<keyword evidence="12" id="KW-0720">Serine protease</keyword>
<evidence type="ECO:0000256" key="13">
    <source>
        <dbReference type="ARBA" id="ARBA00022968"/>
    </source>
</evidence>
<dbReference type="OrthoDB" id="16520at2759"/>
<dbReference type="Pfam" id="PF00930">
    <property type="entry name" value="DPPIV_N"/>
    <property type="match status" value="1"/>
</dbReference>
<comment type="subcellular location">
    <subcellularLocation>
        <location evidence="3">Vacuole membrane</location>
        <topology evidence="3">Single-pass type II membrane protein</topology>
    </subcellularLocation>
</comment>
<evidence type="ECO:0000313" key="20">
    <source>
        <dbReference type="EMBL" id="OAA82021.1"/>
    </source>
</evidence>
<evidence type="ECO:0000256" key="12">
    <source>
        <dbReference type="ARBA" id="ARBA00022825"/>
    </source>
</evidence>
<gene>
    <name evidence="20" type="ORF">LEL_01566</name>
</gene>
<dbReference type="PANTHER" id="PTHR11731">
    <property type="entry name" value="PROTEASE FAMILY S9B,C DIPEPTIDYL-PEPTIDASE IV-RELATED"/>
    <property type="match status" value="1"/>
</dbReference>
<keyword evidence="13" id="KW-0735">Signal-anchor</keyword>
<dbReference type="InterPro" id="IPR002469">
    <property type="entry name" value="Peptidase_S9B_N"/>
</dbReference>
<keyword evidence="14 17" id="KW-1133">Transmembrane helix</keyword>
<accession>A0A168KQV9</accession>
<dbReference type="Gene3D" id="3.40.50.1820">
    <property type="entry name" value="alpha/beta hydrolase"/>
    <property type="match status" value="1"/>
</dbReference>
<evidence type="ECO:0000256" key="16">
    <source>
        <dbReference type="ARBA" id="ARBA00023180"/>
    </source>
</evidence>
<dbReference type="GO" id="GO:0008239">
    <property type="term" value="F:dipeptidyl-peptidase activity"/>
    <property type="evidence" value="ECO:0007669"/>
    <property type="project" value="UniProtKB-EC"/>
</dbReference>
<evidence type="ECO:0000256" key="15">
    <source>
        <dbReference type="ARBA" id="ARBA00023136"/>
    </source>
</evidence>
<organism evidence="20 21">
    <name type="scientific">Akanthomyces lecanii RCEF 1005</name>
    <dbReference type="NCBI Taxonomy" id="1081108"/>
    <lineage>
        <taxon>Eukaryota</taxon>
        <taxon>Fungi</taxon>
        <taxon>Dikarya</taxon>
        <taxon>Ascomycota</taxon>
        <taxon>Pezizomycotina</taxon>
        <taxon>Sordariomycetes</taxon>
        <taxon>Hypocreomycetidae</taxon>
        <taxon>Hypocreales</taxon>
        <taxon>Cordycipitaceae</taxon>
        <taxon>Akanthomyces</taxon>
        <taxon>Cordyceps confragosa</taxon>
    </lineage>
</organism>
<keyword evidence="15 17" id="KW-0472">Membrane</keyword>
<evidence type="ECO:0000256" key="17">
    <source>
        <dbReference type="SAM" id="Phobius"/>
    </source>
</evidence>
<dbReference type="PANTHER" id="PTHR11731:SF200">
    <property type="entry name" value="DIPEPTIDYL PEPTIDASE 10, ISOFORM B"/>
    <property type="match status" value="1"/>
</dbReference>
<dbReference type="GO" id="GO:0004252">
    <property type="term" value="F:serine-type endopeptidase activity"/>
    <property type="evidence" value="ECO:0007669"/>
    <property type="project" value="InterPro"/>
</dbReference>
<evidence type="ECO:0000256" key="2">
    <source>
        <dbReference type="ARBA" id="ARBA00002218"/>
    </source>
</evidence>
<evidence type="ECO:0000256" key="6">
    <source>
        <dbReference type="ARBA" id="ARBA00014118"/>
    </source>
</evidence>
<dbReference type="GO" id="GO:0005774">
    <property type="term" value="C:vacuolar membrane"/>
    <property type="evidence" value="ECO:0007669"/>
    <property type="project" value="UniProtKB-SubCell"/>
</dbReference>
<keyword evidence="10 17" id="KW-0812">Transmembrane</keyword>
<dbReference type="EMBL" id="AZHF01000001">
    <property type="protein sequence ID" value="OAA82021.1"/>
    <property type="molecule type" value="Genomic_DNA"/>
</dbReference>
<proteinExistence type="inferred from homology"/>
<dbReference type="InterPro" id="IPR029058">
    <property type="entry name" value="AB_hydrolase_fold"/>
</dbReference>
<keyword evidence="7" id="KW-0031">Aminopeptidase</keyword>
<feature type="domain" description="Peptidase S9 prolyl oligopeptidase catalytic" evidence="18">
    <location>
        <begin position="651"/>
        <end position="848"/>
    </location>
</feature>
<keyword evidence="11" id="KW-0378">Hydrolase</keyword>
<dbReference type="AlphaFoldDB" id="A0A168KQV9"/>
<dbReference type="Proteomes" id="UP000076881">
    <property type="component" value="Unassembled WGS sequence"/>
</dbReference>
<dbReference type="InterPro" id="IPR001375">
    <property type="entry name" value="Peptidase_S9_cat"/>
</dbReference>
<dbReference type="GO" id="GO:0004177">
    <property type="term" value="F:aminopeptidase activity"/>
    <property type="evidence" value="ECO:0007669"/>
    <property type="project" value="UniProtKB-KW"/>
</dbReference>
<evidence type="ECO:0000259" key="18">
    <source>
        <dbReference type="Pfam" id="PF00326"/>
    </source>
</evidence>
<evidence type="ECO:0000256" key="5">
    <source>
        <dbReference type="ARBA" id="ARBA00012062"/>
    </source>
</evidence>
<dbReference type="Gene3D" id="2.140.10.30">
    <property type="entry name" value="Dipeptidylpeptidase IV, N-terminal domain"/>
    <property type="match status" value="1"/>
</dbReference>
<feature type="transmembrane region" description="Helical" evidence="17">
    <location>
        <begin position="29"/>
        <end position="50"/>
    </location>
</feature>
<evidence type="ECO:0000256" key="8">
    <source>
        <dbReference type="ARBA" id="ARBA00022554"/>
    </source>
</evidence>
<comment type="function">
    <text evidence="2">Type IV dipeptidyl-peptidase which removes N-terminal dipeptides sequentially from polypeptides having unsubstituted N-termini provided that the penultimate residue is proline.</text>
</comment>
<dbReference type="InterPro" id="IPR002471">
    <property type="entry name" value="Pept_S9_AS"/>
</dbReference>
<evidence type="ECO:0000256" key="3">
    <source>
        <dbReference type="ARBA" id="ARBA00004576"/>
    </source>
</evidence>
<comment type="caution">
    <text evidence="20">The sequence shown here is derived from an EMBL/GenBank/DDBJ whole genome shotgun (WGS) entry which is preliminary data.</text>
</comment>
<protein>
    <recommendedName>
        <fullName evidence="6">Probable dipeptidyl-aminopeptidase B</fullName>
        <ecNumber evidence="5">3.4.14.5</ecNumber>
    </recommendedName>
</protein>
<evidence type="ECO:0000313" key="21">
    <source>
        <dbReference type="Proteomes" id="UP000076881"/>
    </source>
</evidence>
<dbReference type="GO" id="GO:0005886">
    <property type="term" value="C:plasma membrane"/>
    <property type="evidence" value="ECO:0007669"/>
    <property type="project" value="TreeGrafter"/>
</dbReference>
<dbReference type="SUPFAM" id="SSF82171">
    <property type="entry name" value="DPP6 N-terminal domain-like"/>
    <property type="match status" value="1"/>
</dbReference>
<name>A0A168KQV9_CORDF</name>
<evidence type="ECO:0000256" key="14">
    <source>
        <dbReference type="ARBA" id="ARBA00022989"/>
    </source>
</evidence>
<evidence type="ECO:0000256" key="4">
    <source>
        <dbReference type="ARBA" id="ARBA00006150"/>
    </source>
</evidence>
<keyword evidence="9" id="KW-0645">Protease</keyword>
<keyword evidence="21" id="KW-1185">Reference proteome</keyword>
<comment type="catalytic activity">
    <reaction evidence="1">
        <text>Release of an N-terminal dipeptide, Xaa-Yaa-|-Zaa-, from a polypeptide, preferentially when Yaa is Pro, provided Zaa is neither Pro nor hydroxyproline.</text>
        <dbReference type="EC" id="3.4.14.5"/>
    </reaction>
</comment>
<evidence type="ECO:0000256" key="10">
    <source>
        <dbReference type="ARBA" id="ARBA00022692"/>
    </source>
</evidence>
<evidence type="ECO:0000256" key="7">
    <source>
        <dbReference type="ARBA" id="ARBA00022438"/>
    </source>
</evidence>
<evidence type="ECO:0000256" key="11">
    <source>
        <dbReference type="ARBA" id="ARBA00022801"/>
    </source>
</evidence>
<dbReference type="EC" id="3.4.14.5" evidence="5"/>
<keyword evidence="16" id="KW-0325">Glycoprotein</keyword>
<dbReference type="FunFam" id="3.40.50.1820:FF:000003">
    <property type="entry name" value="Dipeptidyl peptidase 4"/>
    <property type="match status" value="1"/>
</dbReference>
<reference evidence="20 21" key="1">
    <citation type="journal article" date="2016" name="Genome Biol. Evol.">
        <title>Divergent and convergent evolution of fungal pathogenicity.</title>
        <authorList>
            <person name="Shang Y."/>
            <person name="Xiao G."/>
            <person name="Zheng P."/>
            <person name="Cen K."/>
            <person name="Zhan S."/>
            <person name="Wang C."/>
        </authorList>
    </citation>
    <scope>NUCLEOTIDE SEQUENCE [LARGE SCALE GENOMIC DNA]</scope>
    <source>
        <strain evidence="20 21">RCEF 1005</strain>
    </source>
</reference>
<dbReference type="InterPro" id="IPR050278">
    <property type="entry name" value="Serine_Prot_S9B/DPPIV"/>
</dbReference>
<dbReference type="GO" id="GO:0006508">
    <property type="term" value="P:proteolysis"/>
    <property type="evidence" value="ECO:0007669"/>
    <property type="project" value="UniProtKB-KW"/>
</dbReference>
<evidence type="ECO:0000256" key="1">
    <source>
        <dbReference type="ARBA" id="ARBA00001257"/>
    </source>
</evidence>
<dbReference type="STRING" id="1081108.A0A168KQV9"/>
<dbReference type="PROSITE" id="PS00708">
    <property type="entry name" value="PRO_ENDOPEP_SER"/>
    <property type="match status" value="1"/>
</dbReference>
<feature type="domain" description="Dipeptidylpeptidase IV N-terminal" evidence="19">
    <location>
        <begin position="187"/>
        <end position="559"/>
    </location>
</feature>
<dbReference type="SUPFAM" id="SSF53474">
    <property type="entry name" value="alpha/beta-Hydrolases"/>
    <property type="match status" value="1"/>
</dbReference>
<keyword evidence="8" id="KW-0926">Vacuole</keyword>
<sequence>MYADERFESDSRTDWHRHQRHLASFFRPLWLAALCLVSLSGWIAAFWGVLSDQNEIVGLSDLLRRPDVPQVIDNSPSIENGQHGAEPENSVLVKELSVDEILDSSWKPATHSFRWAGNGEEALLIGHLKSSAGESEFSAQRVVANSAGGLEKFRLENLISSVNGAISSSYIYEGREVTAEDIWVGDDGRHALILSNKTPEWRRSFRALYWLLDLNSTSPTLEALDRDHPLEEAQLAIFSPTGQNVAFVREGNIYLRRTYNATTVPVTADTDPSVHNGIPGWGYEEEVLESNVALWWSPDGRHLAFLRTDESMVRIYMMHLYTAAEQNRLYTQSRPMRYPKPGSPNPVVKLQIYDVERGRLLNIDLPGQLPDNERIIFSVVWLTEHLLLVKHTNRESSVLMVFLIDLQRAGMATVEAELIRTESGLKDCWVEPIREALHFVPADPARDIPGDGYIDMVVHDGYNHLAYFTPLRASMPSKILTSGQWEVVDAPTMLDENHGWVYFLATVPRHPDQRHLYRASLDGRSVKAVTDDTQPAYYDVSFASGGRYAVLEYRGPGVPRTSIIALTQNTPEIVADMDLNTALLAKVHEAASMLPERRFHYMDLGSGSLAPIMELLPPNFDPGRKYPVIFSPYGGPGSQSVTQQFAVNFETLLASRGYVVVIVDGRGTGFNGRDTRCVVHGRLGHFEALDQIAAGRLWKTKDYVEPNRMAIWGWSFGGFLTLKTLDMDGGRTFGLGMAVAPVTDWRLYDSLFTERHMRTPDHNGPGYDETVIANMTALRGVRRILLAHGTADDNVHVQNTLMLIDRLVGVGAVNFDMMLFPDADHAIRFHGARKVLYQRILDWLEKNML</sequence>
<evidence type="ECO:0000256" key="9">
    <source>
        <dbReference type="ARBA" id="ARBA00022670"/>
    </source>
</evidence>
<evidence type="ECO:0000259" key="19">
    <source>
        <dbReference type="Pfam" id="PF00930"/>
    </source>
</evidence>
<dbReference type="Pfam" id="PF00326">
    <property type="entry name" value="Peptidase_S9"/>
    <property type="match status" value="1"/>
</dbReference>
<comment type="similarity">
    <text evidence="4">Belongs to the peptidase S9B family.</text>
</comment>